<dbReference type="InterPro" id="IPR001680">
    <property type="entry name" value="WD40_rpt"/>
</dbReference>
<keyword evidence="5" id="KW-0539">Nucleus</keyword>
<reference key="1">
    <citation type="journal article" date="2019" name="Genes (Basel)">
        <title>A High-Quality De novo Genome Assembly from a Single Mosquito Using PacBio Sequencing.</title>
        <authorList>
            <person name="Kingan S.B."/>
            <person name="Heaton H."/>
            <person name="Cudini J."/>
            <person name="Lambert C.C."/>
            <person name="Baybayan P."/>
            <person name="Galvin B.D."/>
            <person name="Durbin R."/>
            <person name="Korlach J."/>
            <person name="Lawniczak M.K.N."/>
        </authorList>
    </citation>
    <scope>NUCLEOTIDE SEQUENCE [LARGE SCALE GENOMIC DNA]</scope>
    <source>
        <strain>Mali-NIH</strain>
    </source>
</reference>
<dbReference type="PROSITE" id="PS50082">
    <property type="entry name" value="WD_REPEATS_2"/>
    <property type="match status" value="1"/>
</dbReference>
<accession>A0A6E8VIC4</accession>
<comment type="subcellular location">
    <subcellularLocation>
        <location evidence="1">Nucleus</location>
        <location evidence="1">Nucleolus</location>
    </subcellularLocation>
</comment>
<feature type="compositionally biased region" description="Basic and acidic residues" evidence="7">
    <location>
        <begin position="56"/>
        <end position="75"/>
    </location>
</feature>
<dbReference type="Gene3D" id="2.130.10.10">
    <property type="entry name" value="YVTN repeat-like/Quinoprotein amine dehydrogenase"/>
    <property type="match status" value="1"/>
</dbReference>
<evidence type="ECO:0000256" key="1">
    <source>
        <dbReference type="ARBA" id="ARBA00004604"/>
    </source>
</evidence>
<dbReference type="AlphaFoldDB" id="A0A6E8VIC4"/>
<protein>
    <submittedName>
        <fullName evidence="9">WD_REPEATS_REGION domain-containing protein</fullName>
    </submittedName>
</protein>
<dbReference type="GO" id="GO:0000462">
    <property type="term" value="P:maturation of SSU-rRNA from tricistronic rRNA transcript (SSU-rRNA, 5.8S rRNA, LSU-rRNA)"/>
    <property type="evidence" value="ECO:0007669"/>
    <property type="project" value="TreeGrafter"/>
</dbReference>
<evidence type="ECO:0000256" key="6">
    <source>
        <dbReference type="PROSITE-ProRule" id="PRU00221"/>
    </source>
</evidence>
<evidence type="ECO:0000256" key="4">
    <source>
        <dbReference type="ARBA" id="ARBA00022737"/>
    </source>
</evidence>
<dbReference type="InterPro" id="IPR015943">
    <property type="entry name" value="WD40/YVTN_repeat-like_dom_sf"/>
</dbReference>
<dbReference type="Pfam" id="PF08149">
    <property type="entry name" value="BING4CT"/>
    <property type="match status" value="1"/>
</dbReference>
<evidence type="ECO:0000313" key="10">
    <source>
        <dbReference type="Proteomes" id="UP001105220"/>
    </source>
</evidence>
<dbReference type="PANTHER" id="PTHR14085">
    <property type="entry name" value="WD-REPEAT PROTEIN BING4"/>
    <property type="match status" value="1"/>
</dbReference>
<evidence type="ECO:0000256" key="7">
    <source>
        <dbReference type="SAM" id="MobiDB-lite"/>
    </source>
</evidence>
<feature type="repeat" description="WD" evidence="6">
    <location>
        <begin position="386"/>
        <end position="420"/>
    </location>
</feature>
<evidence type="ECO:0000256" key="5">
    <source>
        <dbReference type="ARBA" id="ARBA00023242"/>
    </source>
</evidence>
<evidence type="ECO:0000259" key="8">
    <source>
        <dbReference type="SMART" id="SM01033"/>
    </source>
</evidence>
<dbReference type="GO" id="GO:0032040">
    <property type="term" value="C:small-subunit processome"/>
    <property type="evidence" value="ECO:0007669"/>
    <property type="project" value="TreeGrafter"/>
</dbReference>
<keyword evidence="4" id="KW-0677">Repeat</keyword>
<evidence type="ECO:0000313" key="9">
    <source>
        <dbReference type="EnsemblMetazoa" id="ACON004190-PA"/>
    </source>
</evidence>
<dbReference type="GO" id="GO:0030686">
    <property type="term" value="C:90S preribosome"/>
    <property type="evidence" value="ECO:0007669"/>
    <property type="project" value="TreeGrafter"/>
</dbReference>
<dbReference type="SMART" id="SM01033">
    <property type="entry name" value="BING4CT"/>
    <property type="match status" value="1"/>
</dbReference>
<dbReference type="InterPro" id="IPR012952">
    <property type="entry name" value="BING4_C_dom"/>
</dbReference>
<reference evidence="9" key="2">
    <citation type="submission" date="2020-05" db="UniProtKB">
        <authorList>
            <consortium name="EnsemblMetazoa"/>
        </authorList>
    </citation>
    <scope>IDENTIFICATION</scope>
    <source>
        <strain evidence="9">Ngousso</strain>
    </source>
</reference>
<keyword evidence="2" id="KW-0698">rRNA processing</keyword>
<dbReference type="VEuPathDB" id="VectorBase:ACON004190"/>
<proteinExistence type="predicted"/>
<organism evidence="9 10">
    <name type="scientific">Anopheles coluzzii</name>
    <name type="common">African malaria mosquito</name>
    <dbReference type="NCBI Taxonomy" id="1518534"/>
    <lineage>
        <taxon>Eukaryota</taxon>
        <taxon>Metazoa</taxon>
        <taxon>Ecdysozoa</taxon>
        <taxon>Arthropoda</taxon>
        <taxon>Hexapoda</taxon>
        <taxon>Insecta</taxon>
        <taxon>Pterygota</taxon>
        <taxon>Neoptera</taxon>
        <taxon>Endopterygota</taxon>
        <taxon>Diptera</taxon>
        <taxon>Nematocera</taxon>
        <taxon>Culicoidea</taxon>
        <taxon>Culicidae</taxon>
        <taxon>Anophelinae</taxon>
        <taxon>Anopheles</taxon>
    </lineage>
</organism>
<dbReference type="EnsemblMetazoa" id="ACON004190-RA">
    <property type="protein sequence ID" value="ACON004190-PA"/>
    <property type="gene ID" value="ACON004190"/>
</dbReference>
<dbReference type="SMART" id="SM00320">
    <property type="entry name" value="WD40"/>
    <property type="match status" value="3"/>
</dbReference>
<dbReference type="VEuPathDB" id="VectorBase:ACON2_040425"/>
<name>A0A6E8VIC4_ANOCL</name>
<feature type="region of interest" description="Disordered" evidence="7">
    <location>
        <begin position="1"/>
        <end position="119"/>
    </location>
</feature>
<feature type="domain" description="BING4 C-terminal" evidence="8">
    <location>
        <begin position="470"/>
        <end position="548"/>
    </location>
</feature>
<dbReference type="SUPFAM" id="SSF50978">
    <property type="entry name" value="WD40 repeat-like"/>
    <property type="match status" value="1"/>
</dbReference>
<dbReference type="InterPro" id="IPR036322">
    <property type="entry name" value="WD40_repeat_dom_sf"/>
</dbReference>
<evidence type="ECO:0000256" key="2">
    <source>
        <dbReference type="ARBA" id="ARBA00022552"/>
    </source>
</evidence>
<dbReference type="Proteomes" id="UP001105220">
    <property type="component" value="Unplaced"/>
</dbReference>
<keyword evidence="3 6" id="KW-0853">WD repeat</keyword>
<feature type="compositionally biased region" description="Basic and acidic residues" evidence="7">
    <location>
        <begin position="83"/>
        <end position="113"/>
    </location>
</feature>
<evidence type="ECO:0000256" key="3">
    <source>
        <dbReference type="ARBA" id="ARBA00022574"/>
    </source>
</evidence>
<dbReference type="InterPro" id="IPR019775">
    <property type="entry name" value="WD40_repeat_CS"/>
</dbReference>
<dbReference type="PROSITE" id="PS00678">
    <property type="entry name" value="WD_REPEATS_1"/>
    <property type="match status" value="1"/>
</dbReference>
<dbReference type="Pfam" id="PF00400">
    <property type="entry name" value="WD40"/>
    <property type="match status" value="1"/>
</dbReference>
<sequence length="655" mass="74346">MVKQAARYFEQKEESSGPAKKSNQKHQPSNAKGKKGFKWQPNDKKPNYKGSHKSRKEGSFEKKNAIPGLKTRDETLNGSETLADMKESNQIKQEKQAAKNGGKEGSRKETRREKMLKKKNATLTPRGREETLNIPIDPAALLRHSRGERMDMEGVKTRFHKINEMRKDMNIEFATQQAARADILLHEEEGYLEADDGESTTNIAQREIVQHVDITTAAKHFNLELEFGPYRTRYTKNGAFLLLGGKRGHVAAFDWVRKKLLCEMNVMESVHDVTWLMNQTMYAAAQKNWVHVYDQNGTEIHCIKTMHRSVRLEYLPYHFLLNSAGENGFLSWMDVSVGQTVGNYNTRMGKVSVMTHNPWNAVTCVGGSKGVVSMWSPMMRDPLAKMLCHPVPITAIAIDPKGMQMATAGLDRRIKIWDVRQLEGPLETYNTNTAASEIELSQRGLLALSMGNVCEVYRRDNSSTEAQMKPYIRHRTNGPISSIRFCPYEDILGVGTAKGFVSLIVPGSGEPNFDTFEANPFQSRTQRQEEEVHRLLEKIPAEFITLNPAQIDEVDIPSAKARLEQKVKLLTMKPPKIDFEPRKRNRVSKAKLIKIKQNVKEARFRETANELRQIKEKLLAEDEAKAPAESADFIPLEPKSVLDRFKTKAKKKAAR</sequence>
<dbReference type="FunFam" id="2.130.10.10:FF:000378">
    <property type="entry name" value="U3 small nucleolar RNA-associated protein 7"/>
    <property type="match status" value="1"/>
</dbReference>
<dbReference type="PANTHER" id="PTHR14085:SF3">
    <property type="entry name" value="WD REPEAT-CONTAINING PROTEIN 46"/>
    <property type="match status" value="1"/>
</dbReference>
<dbReference type="InterPro" id="IPR040315">
    <property type="entry name" value="WDR46/Utp7"/>
</dbReference>
<dbReference type="VEuPathDB" id="VectorBase:ACMO_006124"/>
<dbReference type="PROSITE" id="PS50294">
    <property type="entry name" value="WD_REPEATS_REGION"/>
    <property type="match status" value="1"/>
</dbReference>
<keyword evidence="10" id="KW-1185">Reference proteome</keyword>